<dbReference type="CDD" id="cd19969">
    <property type="entry name" value="PBP1_ABC_sugar_binding-like"/>
    <property type="match status" value="1"/>
</dbReference>
<dbReference type="Gene3D" id="3.40.50.2300">
    <property type="match status" value="2"/>
</dbReference>
<gene>
    <name evidence="6" type="ORF">IW967_00045</name>
</gene>
<comment type="caution">
    <text evidence="6">The sequence shown here is derived from an EMBL/GenBank/DDBJ whole genome shotgun (WGS) entry which is preliminary data.</text>
</comment>
<dbReference type="PANTHER" id="PTHR46847">
    <property type="entry name" value="D-ALLOSE-BINDING PERIPLASMIC PROTEIN-RELATED"/>
    <property type="match status" value="1"/>
</dbReference>
<feature type="signal peptide" evidence="4">
    <location>
        <begin position="1"/>
        <end position="25"/>
    </location>
</feature>
<dbReference type="SUPFAM" id="SSF53822">
    <property type="entry name" value="Periplasmic binding protein-like I"/>
    <property type="match status" value="1"/>
</dbReference>
<dbReference type="PANTHER" id="PTHR46847:SF1">
    <property type="entry name" value="D-ALLOSE-BINDING PERIPLASMIC PROTEIN-RELATED"/>
    <property type="match status" value="1"/>
</dbReference>
<proteinExistence type="inferred from homology"/>
<dbReference type="Pfam" id="PF13407">
    <property type="entry name" value="Peripla_BP_4"/>
    <property type="match status" value="1"/>
</dbReference>
<comment type="similarity">
    <text evidence="2">Belongs to the bacterial solute-binding protein 2 family.</text>
</comment>
<feature type="chain" id="PRO_5047210489" evidence="4">
    <location>
        <begin position="26"/>
        <end position="350"/>
    </location>
</feature>
<accession>A0ABS0EY96</accession>
<comment type="subcellular location">
    <subcellularLocation>
        <location evidence="1">Cell envelope</location>
    </subcellularLocation>
</comment>
<dbReference type="PROSITE" id="PS51257">
    <property type="entry name" value="PROKAR_LIPOPROTEIN"/>
    <property type="match status" value="1"/>
</dbReference>
<feature type="domain" description="Periplasmic binding protein" evidence="5">
    <location>
        <begin position="63"/>
        <end position="308"/>
    </location>
</feature>
<protein>
    <submittedName>
        <fullName evidence="6">Substrate-binding domain-containing protein</fullName>
    </submittedName>
</protein>
<dbReference type="InterPro" id="IPR028082">
    <property type="entry name" value="Peripla_BP_I"/>
</dbReference>
<evidence type="ECO:0000313" key="6">
    <source>
        <dbReference type="EMBL" id="MBF8376292.1"/>
    </source>
</evidence>
<organism evidence="6 7">
    <name type="scientific">Alicyclobacillus mali</name>
    <name type="common">ex Roth et al. 2021</name>
    <dbReference type="NCBI Taxonomy" id="1123961"/>
    <lineage>
        <taxon>Bacteria</taxon>
        <taxon>Bacillati</taxon>
        <taxon>Bacillota</taxon>
        <taxon>Bacilli</taxon>
        <taxon>Bacillales</taxon>
        <taxon>Alicyclobacillaceae</taxon>
        <taxon>Alicyclobacillus</taxon>
    </lineage>
</organism>
<dbReference type="EMBL" id="JADPKZ010000003">
    <property type="protein sequence ID" value="MBF8376292.1"/>
    <property type="molecule type" value="Genomic_DNA"/>
</dbReference>
<evidence type="ECO:0000259" key="5">
    <source>
        <dbReference type="Pfam" id="PF13407"/>
    </source>
</evidence>
<dbReference type="InterPro" id="IPR025997">
    <property type="entry name" value="SBP_2_dom"/>
</dbReference>
<evidence type="ECO:0000256" key="4">
    <source>
        <dbReference type="SAM" id="SignalP"/>
    </source>
</evidence>
<evidence type="ECO:0000256" key="3">
    <source>
        <dbReference type="ARBA" id="ARBA00022729"/>
    </source>
</evidence>
<reference evidence="6 7" key="1">
    <citation type="submission" date="2020-11" db="EMBL/GenBank/DDBJ databases">
        <title>Genomic insight of Alicyclobacillus mali FL 18 reveals a new arsenic-resistant strain, with potential in environmental biotechnology.</title>
        <authorList>
            <person name="Fiorentino G."/>
            <person name="Gallo G."/>
            <person name="Aulitto M."/>
        </authorList>
    </citation>
    <scope>NUCLEOTIDE SEQUENCE [LARGE SCALE GENOMIC DNA]</scope>
    <source>
        <strain evidence="6 7">FL 18</strain>
    </source>
</reference>
<dbReference type="Proteomes" id="UP000642910">
    <property type="component" value="Unassembled WGS sequence"/>
</dbReference>
<dbReference type="RefSeq" id="WP_195866706.1">
    <property type="nucleotide sequence ID" value="NZ_JADPKZ010000003.1"/>
</dbReference>
<evidence type="ECO:0000313" key="7">
    <source>
        <dbReference type="Proteomes" id="UP000642910"/>
    </source>
</evidence>
<evidence type="ECO:0000256" key="2">
    <source>
        <dbReference type="ARBA" id="ARBA00007639"/>
    </source>
</evidence>
<name>A0ABS0EY96_9BACL</name>
<keyword evidence="3 4" id="KW-0732">Signal</keyword>
<evidence type="ECO:0000256" key="1">
    <source>
        <dbReference type="ARBA" id="ARBA00004196"/>
    </source>
</evidence>
<keyword evidence="7" id="KW-1185">Reference proteome</keyword>
<sequence length="350" mass="36510">MKRFNWKAGKKYAAVAAAAASIVLAATGCSTNGNASTSSSSGSSGGSSSAFQGSSSETYYMVTFLSGIEYWKGCFAGMQAAAKDLGVKAVFTGAPQYDINQEVTTMQQIIAKHPAGILVTSINAQAMTPVINQAIAAGIPVISFDSDAPQSKRYAYLGTSNVEAGQKAADYLGQALGGHGQVAVITTPGELNLDQRVQGFKEEMAAKYPGIQVVAVQNGNSDQIKTAQVTSALLQTYPHLAGIFCTEADEGTGAATAVQEAGKTGQVKIVSFDTDKATLNAIKSGEITATVAQGTWNMGFWGLMDLFAIHHNLVHPVANWQQNGVDPVPPEVDTGVTIVTKSNVNAYLQQ</sequence>